<evidence type="ECO:0000313" key="7">
    <source>
        <dbReference type="Proteomes" id="UP000799118"/>
    </source>
</evidence>
<dbReference type="GO" id="GO:0016301">
    <property type="term" value="F:kinase activity"/>
    <property type="evidence" value="ECO:0007669"/>
    <property type="project" value="UniProtKB-KW"/>
</dbReference>
<sequence>MDFSHGIVHTPASIKASANTSLILEDVLQQFLEYVRLYLVDLSNTRRCRVLSKEYFKQLIKSNRPGVTIAKVSLGLGVGKGPILGILGKFEEKNPEGKENGVEVGMCPRTTLSRIIWEVKDTCSAEFLVGFESEFILLKSTSPVQPLNVHGWSASSGLLAGSKEAEIMEEIADSLQASGIKLEVFHPEAAPEAADALIYTREIITNVAAKHGAHATFAPRPFMYSAGTSTHAHISVYDLSGSNERKKIPNELSLLEKGFLAGLLDHLPAIAAFTLPIPASYKRAVDGVWSGGTHVSWGTENRESPIRLTNPASPSSRRYECRFIDSTANPYLALAAVFSAAMTKMKLGGDVKLQVQDAGSKPAANMSEEERKEKGITKKMPSSSEGARANLRNDPELCEILGKELVNAFLSVNKTLEECLLQDKTEDEQLTRLVEFY</sequence>
<accession>A0A6A4I7Z1</accession>
<dbReference type="PROSITE" id="PS51987">
    <property type="entry name" value="GS_CATALYTIC"/>
    <property type="match status" value="1"/>
</dbReference>
<evidence type="ECO:0000313" key="6">
    <source>
        <dbReference type="EMBL" id="KAE9404815.1"/>
    </source>
</evidence>
<evidence type="ECO:0000256" key="1">
    <source>
        <dbReference type="ARBA" id="ARBA00022598"/>
    </source>
</evidence>
<evidence type="ECO:0000259" key="5">
    <source>
        <dbReference type="PROSITE" id="PS51987"/>
    </source>
</evidence>
<evidence type="ECO:0000256" key="2">
    <source>
        <dbReference type="PROSITE-ProRule" id="PRU01331"/>
    </source>
</evidence>
<dbReference type="PANTHER" id="PTHR43785:SF2">
    <property type="entry name" value="TYPE-1 GLUTAMINE SYNTHETASE 1"/>
    <property type="match status" value="1"/>
</dbReference>
<dbReference type="PANTHER" id="PTHR43785">
    <property type="entry name" value="GAMMA-GLUTAMYLPUTRESCINE SYNTHETASE"/>
    <property type="match status" value="1"/>
</dbReference>
<keyword evidence="6" id="KW-0418">Kinase</keyword>
<dbReference type="Gene3D" id="3.30.590.10">
    <property type="entry name" value="Glutamine synthetase/guanido kinase, catalytic domain"/>
    <property type="match status" value="1"/>
</dbReference>
<feature type="region of interest" description="Disordered" evidence="4">
    <location>
        <begin position="358"/>
        <end position="389"/>
    </location>
</feature>
<dbReference type="AlphaFoldDB" id="A0A6A4I7Z1"/>
<evidence type="ECO:0000256" key="4">
    <source>
        <dbReference type="SAM" id="MobiDB-lite"/>
    </source>
</evidence>
<gene>
    <name evidence="6" type="ORF">BT96DRAFT_935296</name>
</gene>
<proteinExistence type="inferred from homology"/>
<protein>
    <submittedName>
        <fullName evidence="6">Glutamine synthetase/guanido kinase</fullName>
    </submittedName>
</protein>
<organism evidence="6 7">
    <name type="scientific">Gymnopus androsaceus JB14</name>
    <dbReference type="NCBI Taxonomy" id="1447944"/>
    <lineage>
        <taxon>Eukaryota</taxon>
        <taxon>Fungi</taxon>
        <taxon>Dikarya</taxon>
        <taxon>Basidiomycota</taxon>
        <taxon>Agaricomycotina</taxon>
        <taxon>Agaricomycetes</taxon>
        <taxon>Agaricomycetidae</taxon>
        <taxon>Agaricales</taxon>
        <taxon>Marasmiineae</taxon>
        <taxon>Omphalotaceae</taxon>
        <taxon>Gymnopus</taxon>
    </lineage>
</organism>
<comment type="similarity">
    <text evidence="2 3">Belongs to the glutamine synthetase family.</text>
</comment>
<name>A0A6A4I7Z1_9AGAR</name>
<dbReference type="Proteomes" id="UP000799118">
    <property type="component" value="Unassembled WGS sequence"/>
</dbReference>
<evidence type="ECO:0000256" key="3">
    <source>
        <dbReference type="RuleBase" id="RU000384"/>
    </source>
</evidence>
<reference evidence="6" key="1">
    <citation type="journal article" date="2019" name="Environ. Microbiol.">
        <title>Fungal ecological strategies reflected in gene transcription - a case study of two litter decomposers.</title>
        <authorList>
            <person name="Barbi F."/>
            <person name="Kohler A."/>
            <person name="Barry K."/>
            <person name="Baskaran P."/>
            <person name="Daum C."/>
            <person name="Fauchery L."/>
            <person name="Ihrmark K."/>
            <person name="Kuo A."/>
            <person name="LaButti K."/>
            <person name="Lipzen A."/>
            <person name="Morin E."/>
            <person name="Grigoriev I.V."/>
            <person name="Henrissat B."/>
            <person name="Lindahl B."/>
            <person name="Martin F."/>
        </authorList>
    </citation>
    <scope>NUCLEOTIDE SEQUENCE</scope>
    <source>
        <strain evidence="6">JB14</strain>
    </source>
</reference>
<dbReference type="EMBL" id="ML769413">
    <property type="protein sequence ID" value="KAE9404815.1"/>
    <property type="molecule type" value="Genomic_DNA"/>
</dbReference>
<dbReference type="OrthoDB" id="3364440at2759"/>
<dbReference type="InterPro" id="IPR008146">
    <property type="entry name" value="Gln_synth_cat_dom"/>
</dbReference>
<dbReference type="GO" id="GO:0004356">
    <property type="term" value="F:glutamine synthetase activity"/>
    <property type="evidence" value="ECO:0007669"/>
    <property type="project" value="InterPro"/>
</dbReference>
<dbReference type="InterPro" id="IPR014746">
    <property type="entry name" value="Gln_synth/guanido_kin_cat_dom"/>
</dbReference>
<keyword evidence="1" id="KW-0436">Ligase</keyword>
<keyword evidence="7" id="KW-1185">Reference proteome</keyword>
<keyword evidence="6" id="KW-0808">Transferase</keyword>
<feature type="domain" description="GS catalytic" evidence="5">
    <location>
        <begin position="108"/>
        <end position="437"/>
    </location>
</feature>
<dbReference type="Pfam" id="PF00120">
    <property type="entry name" value="Gln-synt_C"/>
    <property type="match status" value="1"/>
</dbReference>
<dbReference type="SMART" id="SM01230">
    <property type="entry name" value="Gln-synt_C"/>
    <property type="match status" value="1"/>
</dbReference>
<dbReference type="SUPFAM" id="SSF55931">
    <property type="entry name" value="Glutamine synthetase/guanido kinase"/>
    <property type="match status" value="1"/>
</dbReference>